<sequence>MYSTISQQLDNLHKIDLWGRLEEDWPTFHKRHNVKSYLLLTLEKSRQCCRWRPRRGLINPRSGEDVVVG</sequence>
<name>A0A9D3VV06_9ROSI</name>
<dbReference type="OrthoDB" id="995231at2759"/>
<comment type="caution">
    <text evidence="1">The sequence shown here is derived from an EMBL/GenBank/DDBJ whole genome shotgun (WGS) entry which is preliminary data.</text>
</comment>
<organism evidence="1 2">
    <name type="scientific">Gossypium stocksii</name>
    <dbReference type="NCBI Taxonomy" id="47602"/>
    <lineage>
        <taxon>Eukaryota</taxon>
        <taxon>Viridiplantae</taxon>
        <taxon>Streptophyta</taxon>
        <taxon>Embryophyta</taxon>
        <taxon>Tracheophyta</taxon>
        <taxon>Spermatophyta</taxon>
        <taxon>Magnoliopsida</taxon>
        <taxon>eudicotyledons</taxon>
        <taxon>Gunneridae</taxon>
        <taxon>Pentapetalae</taxon>
        <taxon>rosids</taxon>
        <taxon>malvids</taxon>
        <taxon>Malvales</taxon>
        <taxon>Malvaceae</taxon>
        <taxon>Malvoideae</taxon>
        <taxon>Gossypium</taxon>
    </lineage>
</organism>
<gene>
    <name evidence="1" type="ORF">J1N35_014843</name>
</gene>
<accession>A0A9D3VV06</accession>
<dbReference type="Proteomes" id="UP000828251">
    <property type="component" value="Unassembled WGS sequence"/>
</dbReference>
<evidence type="ECO:0000313" key="2">
    <source>
        <dbReference type="Proteomes" id="UP000828251"/>
    </source>
</evidence>
<protein>
    <submittedName>
        <fullName evidence="1">Uncharacterized protein</fullName>
    </submittedName>
</protein>
<keyword evidence="2" id="KW-1185">Reference proteome</keyword>
<evidence type="ECO:0000313" key="1">
    <source>
        <dbReference type="EMBL" id="KAH1097922.1"/>
    </source>
</evidence>
<proteinExistence type="predicted"/>
<dbReference type="AlphaFoldDB" id="A0A9D3VV06"/>
<reference evidence="1 2" key="1">
    <citation type="journal article" date="2021" name="Plant Biotechnol. J.">
        <title>Multi-omics assisted identification of the key and species-specific regulatory components of drought-tolerant mechanisms in Gossypium stocksii.</title>
        <authorList>
            <person name="Yu D."/>
            <person name="Ke L."/>
            <person name="Zhang D."/>
            <person name="Wu Y."/>
            <person name="Sun Y."/>
            <person name="Mei J."/>
            <person name="Sun J."/>
            <person name="Sun Y."/>
        </authorList>
    </citation>
    <scope>NUCLEOTIDE SEQUENCE [LARGE SCALE GENOMIC DNA]</scope>
    <source>
        <strain evidence="2">cv. E1</strain>
        <tissue evidence="1">Leaf</tissue>
    </source>
</reference>
<dbReference type="EMBL" id="JAIQCV010000005">
    <property type="protein sequence ID" value="KAH1097922.1"/>
    <property type="molecule type" value="Genomic_DNA"/>
</dbReference>